<evidence type="ECO:0000259" key="1">
    <source>
        <dbReference type="Pfam" id="PF00196"/>
    </source>
</evidence>
<accession>A0AA37SPH7</accession>
<reference evidence="2" key="1">
    <citation type="journal article" date="2014" name="Int. J. Syst. Evol. Microbiol.">
        <title>Complete genome sequence of Corynebacterium casei LMG S-19264T (=DSM 44701T), isolated from a smear-ripened cheese.</title>
        <authorList>
            <consortium name="US DOE Joint Genome Institute (JGI-PGF)"/>
            <person name="Walter F."/>
            <person name="Albersmeier A."/>
            <person name="Kalinowski J."/>
            <person name="Ruckert C."/>
        </authorList>
    </citation>
    <scope>NUCLEOTIDE SEQUENCE</scope>
    <source>
        <strain evidence="2">NBRC 108769</strain>
    </source>
</reference>
<name>A0AA37SPH7_9BACT</name>
<dbReference type="EMBL" id="BSOH01000007">
    <property type="protein sequence ID" value="GLR16794.1"/>
    <property type="molecule type" value="Genomic_DNA"/>
</dbReference>
<keyword evidence="3" id="KW-1185">Reference proteome</keyword>
<dbReference type="Gene3D" id="1.10.10.10">
    <property type="entry name" value="Winged helix-like DNA-binding domain superfamily/Winged helix DNA-binding domain"/>
    <property type="match status" value="1"/>
</dbReference>
<dbReference type="GO" id="GO:0003677">
    <property type="term" value="F:DNA binding"/>
    <property type="evidence" value="ECO:0007669"/>
    <property type="project" value="InterPro"/>
</dbReference>
<dbReference type="SUPFAM" id="SSF46894">
    <property type="entry name" value="C-terminal effector domain of the bipartite response regulators"/>
    <property type="match status" value="1"/>
</dbReference>
<dbReference type="Pfam" id="PF00196">
    <property type="entry name" value="GerE"/>
    <property type="match status" value="1"/>
</dbReference>
<dbReference type="InterPro" id="IPR000792">
    <property type="entry name" value="Tscrpt_reg_LuxR_C"/>
</dbReference>
<dbReference type="GO" id="GO:0006355">
    <property type="term" value="P:regulation of DNA-templated transcription"/>
    <property type="evidence" value="ECO:0007669"/>
    <property type="project" value="InterPro"/>
</dbReference>
<gene>
    <name evidence="2" type="ORF">GCM10007940_14090</name>
</gene>
<proteinExistence type="predicted"/>
<dbReference type="InterPro" id="IPR016032">
    <property type="entry name" value="Sig_transdc_resp-reg_C-effctor"/>
</dbReference>
<dbReference type="AlphaFoldDB" id="A0AA37SPH7"/>
<protein>
    <recommendedName>
        <fullName evidence="1">HTH luxR-type domain-containing protein</fullName>
    </recommendedName>
</protein>
<sequence>MFFYSKKLTSSILKQKETEQALVVTNLNLNNIKIANEKIQLAELAEKEKSMRLEQERDHKIKELVSNTLLINQQYEVLNRIDEELKFIHTEAEGKVKTSSNKIRRIIKTNLSIDDNWKDFKIQFEQLHSDFFYRMKTRFPKLTENDLRHCAFIKMRMNTKEIARLLNINPTSVQISRVRMKKKMKLESETDLKEFIQDF</sequence>
<feature type="domain" description="HTH luxR-type" evidence="1">
    <location>
        <begin position="158"/>
        <end position="192"/>
    </location>
</feature>
<dbReference type="InterPro" id="IPR036388">
    <property type="entry name" value="WH-like_DNA-bd_sf"/>
</dbReference>
<organism evidence="2 3">
    <name type="scientific">Portibacter lacus</name>
    <dbReference type="NCBI Taxonomy" id="1099794"/>
    <lineage>
        <taxon>Bacteria</taxon>
        <taxon>Pseudomonadati</taxon>
        <taxon>Bacteroidota</taxon>
        <taxon>Saprospiria</taxon>
        <taxon>Saprospirales</taxon>
        <taxon>Haliscomenobacteraceae</taxon>
        <taxon>Portibacter</taxon>
    </lineage>
</organism>
<evidence type="ECO:0000313" key="2">
    <source>
        <dbReference type="EMBL" id="GLR16794.1"/>
    </source>
</evidence>
<dbReference type="Proteomes" id="UP001156666">
    <property type="component" value="Unassembled WGS sequence"/>
</dbReference>
<evidence type="ECO:0000313" key="3">
    <source>
        <dbReference type="Proteomes" id="UP001156666"/>
    </source>
</evidence>
<comment type="caution">
    <text evidence="2">The sequence shown here is derived from an EMBL/GenBank/DDBJ whole genome shotgun (WGS) entry which is preliminary data.</text>
</comment>
<reference evidence="2" key="2">
    <citation type="submission" date="2023-01" db="EMBL/GenBank/DDBJ databases">
        <title>Draft genome sequence of Portibacter lacus strain NBRC 108769.</title>
        <authorList>
            <person name="Sun Q."/>
            <person name="Mori K."/>
        </authorList>
    </citation>
    <scope>NUCLEOTIDE SEQUENCE</scope>
    <source>
        <strain evidence="2">NBRC 108769</strain>
    </source>
</reference>